<evidence type="ECO:0000313" key="2">
    <source>
        <dbReference type="EMBL" id="KRM00046.1"/>
    </source>
</evidence>
<dbReference type="PANTHER" id="PTHR35596">
    <property type="entry name" value="DUF2263 DOMAIN-CONTAINING PROTEIN"/>
    <property type="match status" value="1"/>
</dbReference>
<evidence type="ECO:0000313" key="3">
    <source>
        <dbReference type="Proteomes" id="UP000051166"/>
    </source>
</evidence>
<dbReference type="InterPro" id="IPR043472">
    <property type="entry name" value="Macro_dom-like"/>
</dbReference>
<sequence length="303" mass="33916">MSADKIKGLKSKIFFKPVPVLKEGSSGMKTKKEVLQEIGHRTMNLYQIEMNKLEQSSILVTQLLPATKTQGTFPSKISVLAENVLTRIRLENEAGVKKLGVLNFASPIIPGGAFLEGIDAQEQALCRNSFLYPELLKYKKNYYLKNQQNPQHYFYSSAFIFAQNIRILRDETEQKYLPGNCLVDVVSIAAPNVTEMKRHGLQVNSAALQADFNCKVQQLLRQFKRAHERILLLGAFGCGSFGNDPRLVAQTFKTQLNAPEFVGCFEHIYFSIYQDSKALAAFSAVFAPKRIKTAAAKGQPDSE</sequence>
<organism evidence="2 3">
    <name type="scientific">Liquorilactobacillus satsumensis DSM 16230 = JCM 12392</name>
    <dbReference type="NCBI Taxonomy" id="1423801"/>
    <lineage>
        <taxon>Bacteria</taxon>
        <taxon>Bacillati</taxon>
        <taxon>Bacillota</taxon>
        <taxon>Bacilli</taxon>
        <taxon>Lactobacillales</taxon>
        <taxon>Lactobacillaceae</taxon>
        <taxon>Liquorilactobacillus</taxon>
    </lineage>
</organism>
<comment type="caution">
    <text evidence="2">The sequence shown here is derived from an EMBL/GenBank/DDBJ whole genome shotgun (WGS) entry which is preliminary data.</text>
</comment>
<gene>
    <name evidence="2" type="ORF">FD50_GL002286</name>
</gene>
<feature type="domain" description="Microbial-type PARG catalytic" evidence="1">
    <location>
        <begin position="50"/>
        <end position="170"/>
    </location>
</feature>
<dbReference type="Gene3D" id="3.40.220.10">
    <property type="entry name" value="Leucine Aminopeptidase, subunit E, domain 1"/>
    <property type="match status" value="1"/>
</dbReference>
<dbReference type="EMBL" id="AZFQ01000016">
    <property type="protein sequence ID" value="KRM00046.1"/>
    <property type="molecule type" value="Genomic_DNA"/>
</dbReference>
<accession>A0A0R1V2X0</accession>
<dbReference type="STRING" id="1423801.FD50_GL002286"/>
<dbReference type="InterPro" id="IPR012664">
    <property type="entry name" value="CHP02452"/>
</dbReference>
<dbReference type="Pfam" id="PF10021">
    <property type="entry name" value="PARG_cat_microb"/>
    <property type="match status" value="1"/>
</dbReference>
<dbReference type="AlphaFoldDB" id="A0A0R1V2X0"/>
<dbReference type="PANTHER" id="PTHR35596:SF1">
    <property type="entry name" value="MICROBIAL-TYPE PARG CATALYTIC DOMAIN-CONTAINING PROTEIN"/>
    <property type="match status" value="1"/>
</dbReference>
<evidence type="ECO:0000259" key="1">
    <source>
        <dbReference type="Pfam" id="PF10021"/>
    </source>
</evidence>
<proteinExistence type="predicted"/>
<reference evidence="2 3" key="1">
    <citation type="journal article" date="2015" name="Genome Announc.">
        <title>Expanding the biotechnology potential of lactobacilli through comparative genomics of 213 strains and associated genera.</title>
        <authorList>
            <person name="Sun Z."/>
            <person name="Harris H.M."/>
            <person name="McCann A."/>
            <person name="Guo C."/>
            <person name="Argimon S."/>
            <person name="Zhang W."/>
            <person name="Yang X."/>
            <person name="Jeffery I.B."/>
            <person name="Cooney J.C."/>
            <person name="Kagawa T.F."/>
            <person name="Liu W."/>
            <person name="Song Y."/>
            <person name="Salvetti E."/>
            <person name="Wrobel A."/>
            <person name="Rasinkangas P."/>
            <person name="Parkhill J."/>
            <person name="Rea M.C."/>
            <person name="O'Sullivan O."/>
            <person name="Ritari J."/>
            <person name="Douillard F.P."/>
            <person name="Paul Ross R."/>
            <person name="Yang R."/>
            <person name="Briner A.E."/>
            <person name="Felis G.E."/>
            <person name="de Vos W.M."/>
            <person name="Barrangou R."/>
            <person name="Klaenhammer T.R."/>
            <person name="Caufield P.W."/>
            <person name="Cui Y."/>
            <person name="Zhang H."/>
            <person name="O'Toole P.W."/>
        </authorList>
    </citation>
    <scope>NUCLEOTIDE SEQUENCE [LARGE SCALE GENOMIC DNA]</scope>
    <source>
        <strain evidence="2 3">DSM 16230</strain>
    </source>
</reference>
<name>A0A0R1V2X0_9LACO</name>
<keyword evidence="3" id="KW-1185">Reference proteome</keyword>
<dbReference type="InterPro" id="IPR019261">
    <property type="entry name" value="PARG_cat_microbial"/>
</dbReference>
<dbReference type="Proteomes" id="UP000051166">
    <property type="component" value="Unassembled WGS sequence"/>
</dbReference>
<protein>
    <recommendedName>
        <fullName evidence="1">Microbial-type PARG catalytic domain-containing protein</fullName>
    </recommendedName>
</protein>
<dbReference type="PATRIC" id="fig|1423801.4.peg.2335"/>
<dbReference type="NCBIfam" id="TIGR02452">
    <property type="entry name" value="TIGR02452 family protein"/>
    <property type="match status" value="1"/>
</dbReference>